<dbReference type="InterPro" id="IPR011042">
    <property type="entry name" value="6-blade_b-propeller_TolB-like"/>
</dbReference>
<dbReference type="PANTHER" id="PTHR42776">
    <property type="entry name" value="SERINE PEPTIDASE S9 FAMILY MEMBER"/>
    <property type="match status" value="1"/>
</dbReference>
<reference evidence="7" key="1">
    <citation type="journal article" date="2009" name="BMC Genomics">
        <title>The complete genome sequence of Staphylothermus marinus reveals differences in sulfur metabolism among heterotrophic Crenarchaeota.</title>
        <authorList>
            <person name="Anderson I.J."/>
            <person name="Dharmarajan L."/>
            <person name="Rodriguez J."/>
            <person name="Hooper S."/>
            <person name="Porat I."/>
            <person name="Ulrich L.E."/>
            <person name="Elkins J.G."/>
            <person name="Mavromatis K."/>
            <person name="Sun H."/>
            <person name="Land M."/>
            <person name="Lapidus A."/>
            <person name="Lucas S."/>
            <person name="Barry K."/>
            <person name="Huber H."/>
            <person name="Zhulin I.B."/>
            <person name="Whitman W.B."/>
            <person name="Mukhopadhyay B."/>
            <person name="Woese C."/>
            <person name="Bristow J."/>
            <person name="Kyrpides N."/>
        </authorList>
    </citation>
    <scope>NUCLEOTIDE SEQUENCE [LARGE SCALE GENOMIC DNA]</scope>
    <source>
        <strain evidence="7">ATCC 43588 / DSM 3639 / JCM 9404 / F1</strain>
    </source>
</reference>
<keyword evidence="7" id="KW-1185">Reference proteome</keyword>
<dbReference type="Pfam" id="PF00326">
    <property type="entry name" value="Peptidase_S9"/>
    <property type="match status" value="1"/>
</dbReference>
<dbReference type="GO" id="GO:0006508">
    <property type="term" value="P:proteolysis"/>
    <property type="evidence" value="ECO:0007669"/>
    <property type="project" value="UniProtKB-KW"/>
</dbReference>
<dbReference type="MEROPS" id="S09.071"/>
<dbReference type="STRING" id="399550.Smar_0411"/>
<dbReference type="HOGENOM" id="CLU_008615_2_1_2"/>
<evidence type="ECO:0000313" key="7">
    <source>
        <dbReference type="Proteomes" id="UP000000254"/>
    </source>
</evidence>
<keyword evidence="4" id="KW-0720">Serine protease</keyword>
<gene>
    <name evidence="6" type="ordered locus">Smar_0411</name>
</gene>
<comment type="similarity">
    <text evidence="1">Belongs to the peptidase S9C family.</text>
</comment>
<dbReference type="SUPFAM" id="SSF82171">
    <property type="entry name" value="DPP6 N-terminal domain-like"/>
    <property type="match status" value="1"/>
</dbReference>
<dbReference type="GO" id="GO:0004252">
    <property type="term" value="F:serine-type endopeptidase activity"/>
    <property type="evidence" value="ECO:0007669"/>
    <property type="project" value="TreeGrafter"/>
</dbReference>
<dbReference type="KEGG" id="smr:Smar_0411"/>
<dbReference type="GeneID" id="4906735"/>
<protein>
    <submittedName>
        <fullName evidence="6">Peptidase S9, prolyl oligopeptidase active site domain protein</fullName>
        <ecNumber evidence="6">3.4.19.1</ecNumber>
    </submittedName>
</protein>
<accession>A3DLL2</accession>
<dbReference type="Proteomes" id="UP000000254">
    <property type="component" value="Chromosome"/>
</dbReference>
<dbReference type="OrthoDB" id="25019at2157"/>
<dbReference type="Pfam" id="PF07676">
    <property type="entry name" value="PD40"/>
    <property type="match status" value="1"/>
</dbReference>
<evidence type="ECO:0000256" key="3">
    <source>
        <dbReference type="ARBA" id="ARBA00022801"/>
    </source>
</evidence>
<dbReference type="eggNOG" id="arCOG01646">
    <property type="taxonomic scope" value="Archaea"/>
</dbReference>
<dbReference type="InterPro" id="IPR029058">
    <property type="entry name" value="AB_hydrolase_fold"/>
</dbReference>
<evidence type="ECO:0000259" key="5">
    <source>
        <dbReference type="Pfam" id="PF00326"/>
    </source>
</evidence>
<keyword evidence="3 6" id="KW-0378">Hydrolase</keyword>
<evidence type="ECO:0000313" key="6">
    <source>
        <dbReference type="EMBL" id="ABN69522.1"/>
    </source>
</evidence>
<dbReference type="EC" id="3.4.19.1" evidence="6"/>
<evidence type="ECO:0000256" key="1">
    <source>
        <dbReference type="ARBA" id="ARBA00010040"/>
    </source>
</evidence>
<dbReference type="FunFam" id="3.40.50.1820:FF:000028">
    <property type="entry name" value="S9 family peptidase"/>
    <property type="match status" value="1"/>
</dbReference>
<dbReference type="InterPro" id="IPR011659">
    <property type="entry name" value="WD40"/>
</dbReference>
<dbReference type="Gene3D" id="3.40.50.1820">
    <property type="entry name" value="alpha/beta hydrolase"/>
    <property type="match status" value="1"/>
</dbReference>
<organism evidence="6 7">
    <name type="scientific">Staphylothermus marinus (strain ATCC 43588 / DSM 3639 / JCM 9404 / F1)</name>
    <dbReference type="NCBI Taxonomy" id="399550"/>
    <lineage>
        <taxon>Archaea</taxon>
        <taxon>Thermoproteota</taxon>
        <taxon>Thermoprotei</taxon>
        <taxon>Desulfurococcales</taxon>
        <taxon>Desulfurococcaceae</taxon>
        <taxon>Staphylothermus</taxon>
    </lineage>
</organism>
<dbReference type="GO" id="GO:0008242">
    <property type="term" value="F:omega peptidase activity"/>
    <property type="evidence" value="ECO:0007669"/>
    <property type="project" value="UniProtKB-EC"/>
</dbReference>
<proteinExistence type="inferred from homology"/>
<dbReference type="AlphaFoldDB" id="A3DLL2"/>
<dbReference type="InterPro" id="IPR001375">
    <property type="entry name" value="Peptidase_S9_cat"/>
</dbReference>
<dbReference type="RefSeq" id="WP_011838713.1">
    <property type="nucleotide sequence ID" value="NC_009033.1"/>
</dbReference>
<feature type="domain" description="Peptidase S9 prolyl oligopeptidase catalytic" evidence="5">
    <location>
        <begin position="431"/>
        <end position="643"/>
    </location>
</feature>
<evidence type="ECO:0000256" key="4">
    <source>
        <dbReference type="ARBA" id="ARBA00022825"/>
    </source>
</evidence>
<keyword evidence="2" id="KW-0645">Protease</keyword>
<reference evidence="6 7" key="2">
    <citation type="journal article" date="2009" name="Stand. Genomic Sci.">
        <title>Complete genome sequence of Staphylothermus marinus Stetter and Fiala 1986 type strain F1.</title>
        <authorList>
            <person name="Anderson I.J."/>
            <person name="Sun H."/>
            <person name="Lapidus A."/>
            <person name="Copeland A."/>
            <person name="Glavina Del Rio T."/>
            <person name="Tice H."/>
            <person name="Dalin E."/>
            <person name="Lucas S."/>
            <person name="Barry K."/>
            <person name="Land M."/>
            <person name="Richardson P."/>
            <person name="Huber H."/>
            <person name="Kyrpides N.C."/>
        </authorList>
    </citation>
    <scope>NUCLEOTIDE SEQUENCE [LARGE SCALE GENOMIC DNA]</scope>
    <source>
        <strain evidence="7">ATCC 43588 / DSM 3639 / JCM 9404 / F1</strain>
    </source>
</reference>
<dbReference type="EMBL" id="CP000575">
    <property type="protein sequence ID" value="ABN69522.1"/>
    <property type="molecule type" value="Genomic_DNA"/>
</dbReference>
<name>A3DLL2_STAMF</name>
<evidence type="ECO:0000256" key="2">
    <source>
        <dbReference type="ARBA" id="ARBA00022670"/>
    </source>
</evidence>
<sequence>MNKPEDLAHLKIVSSPIITVNGDKIFFTLTSINMDKDRYETNIWLYDLSTNNYAPITKGPTDQSPEPDRRGEKLAFISRRDAESENDRGNGIYILDLKYSREPRLVAWFKGGVRRIEWSPDGKYLLAIINEGEPEEDVKHIDDMPVWFNGVGFVYNMSSHLIILDPDSGEYEKITSGKIFVRSASWSNNGRYIAYTLSKDRVNPYLSELHIYDLVEKKDRVLLENITTYFTPAWSPDDKYVALIFHRRERGFSTHYKVYLINTDTGEEKCITCSLDRNVLNTLNSDVRARSNTRELYWDRNYNLYFLVSEKGITHLMAYNPLSDQFIEVYGREGFVVDDYSVSFNGRIALLGMTPYEPRELYLYENNSLRKLSFFNKFYLSRIELGKVEKFVFKASDGAEIDAWIMYPSKTGDKIPWILYIHGGPKTSYGWSFIEELHYLVSNGYAIVYGNPRGSDGYSEEFADIRGHYGERDYQDLLEIVDEALKRYNFLDPERIGVAGGSYGGFMTNWIITHTNRFKAAVTQRSISDWISMYGTTDIGHYFVEDQIRCTPWRNPETCLEKSPIKYIENAETPTLIIHSQEDYRCWLDQALMLYKALKLKGVDTKLVIFPGENHDLSRSGKPKHRMERLKEIKEWFDKYLKKKCEAKNY</sequence>
<dbReference type="PANTHER" id="PTHR42776:SF27">
    <property type="entry name" value="DIPEPTIDYL PEPTIDASE FAMILY MEMBER 6"/>
    <property type="match status" value="1"/>
</dbReference>
<dbReference type="Gene3D" id="2.120.10.30">
    <property type="entry name" value="TolB, C-terminal domain"/>
    <property type="match status" value="2"/>
</dbReference>
<dbReference type="SUPFAM" id="SSF53474">
    <property type="entry name" value="alpha/beta-Hydrolases"/>
    <property type="match status" value="1"/>
</dbReference>